<evidence type="ECO:0000313" key="2">
    <source>
        <dbReference type="EMBL" id="KAJ3684166.1"/>
    </source>
</evidence>
<dbReference type="SUPFAM" id="SSF81383">
    <property type="entry name" value="F-box domain"/>
    <property type="match status" value="1"/>
</dbReference>
<reference evidence="2 3" key="1">
    <citation type="journal article" date="2022" name="Cell">
        <title>Repeat-based holocentromeres influence genome architecture and karyotype evolution.</title>
        <authorList>
            <person name="Hofstatter P.G."/>
            <person name="Thangavel G."/>
            <person name="Lux T."/>
            <person name="Neumann P."/>
            <person name="Vondrak T."/>
            <person name="Novak P."/>
            <person name="Zhang M."/>
            <person name="Costa L."/>
            <person name="Castellani M."/>
            <person name="Scott A."/>
            <person name="Toegelov H."/>
            <person name="Fuchs J."/>
            <person name="Mata-Sucre Y."/>
            <person name="Dias Y."/>
            <person name="Vanzela A.L.L."/>
            <person name="Huettel B."/>
            <person name="Almeida C.C.S."/>
            <person name="Simkova H."/>
            <person name="Souza G."/>
            <person name="Pedrosa-Harand A."/>
            <person name="Macas J."/>
            <person name="Mayer K.F.X."/>
            <person name="Houben A."/>
            <person name="Marques A."/>
        </authorList>
    </citation>
    <scope>NUCLEOTIDE SEQUENCE [LARGE SCALE GENOMIC DNA]</scope>
    <source>
        <strain evidence="2">RhyTen1mFocal</strain>
    </source>
</reference>
<accession>A0AAD5W8W3</accession>
<feature type="domain" description="F-box" evidence="1">
    <location>
        <begin position="10"/>
        <end position="54"/>
    </location>
</feature>
<evidence type="ECO:0000259" key="1">
    <source>
        <dbReference type="PROSITE" id="PS50181"/>
    </source>
</evidence>
<dbReference type="SUPFAM" id="SSF52058">
    <property type="entry name" value="L domain-like"/>
    <property type="match status" value="1"/>
</dbReference>
<dbReference type="Gene3D" id="1.20.1280.50">
    <property type="match status" value="1"/>
</dbReference>
<dbReference type="Pfam" id="PF00646">
    <property type="entry name" value="F-box"/>
    <property type="match status" value="1"/>
</dbReference>
<sequence length="424" mass="48221">MATSPTHEQIDRLSSLPDELLVIILSFMPIRAAARTSVLSRRFRHLFDAVWETSPSLEFISRDFPHRRTSAARFVTMAEQTLLSRSPSQQLSSLRLELLRYLKFSSSESDSSFLPFLFIKARSLGVRKLTIEGCGFSPSCQTLPIIFSITSLEFLSLPRVVICECEDSLFPSAIALTNLKNLSIECYIGDPHRLNRLLSQLCSLEDFSFELGNVPAFSLFNLTIRRLKIILSGTKKNNTVMLTLPSVELLHVQYDGTLGLPHIYGDVPSLKKAVLNLSFLRKKDCSAVAGLLTFISHAKELTMLLKENDDEMYPFPVLMKQGKDLPNFPDLKHLNVTMCFHKYNFKAIIMLLRHALALESLKLVHKVSLSNSRTCARTENDWRSMLPRNARKVFYTNLHLGQHSKEFMTFVGKQCSTQVIQRHH</sequence>
<dbReference type="PROSITE" id="PS50181">
    <property type="entry name" value="FBOX"/>
    <property type="match status" value="1"/>
</dbReference>
<name>A0AAD5W8W3_9POAL</name>
<dbReference type="AlphaFoldDB" id="A0AAD5W8W3"/>
<dbReference type="CDD" id="cd22160">
    <property type="entry name" value="F-box_AtFBL13-like"/>
    <property type="match status" value="1"/>
</dbReference>
<comment type="caution">
    <text evidence="2">The sequence shown here is derived from an EMBL/GenBank/DDBJ whole genome shotgun (WGS) entry which is preliminary data.</text>
</comment>
<organism evidence="2 3">
    <name type="scientific">Rhynchospora tenuis</name>
    <dbReference type="NCBI Taxonomy" id="198213"/>
    <lineage>
        <taxon>Eukaryota</taxon>
        <taxon>Viridiplantae</taxon>
        <taxon>Streptophyta</taxon>
        <taxon>Embryophyta</taxon>
        <taxon>Tracheophyta</taxon>
        <taxon>Spermatophyta</taxon>
        <taxon>Magnoliopsida</taxon>
        <taxon>Liliopsida</taxon>
        <taxon>Poales</taxon>
        <taxon>Cyperaceae</taxon>
        <taxon>Cyperoideae</taxon>
        <taxon>Rhynchosporeae</taxon>
        <taxon>Rhynchospora</taxon>
    </lineage>
</organism>
<dbReference type="InterPro" id="IPR053781">
    <property type="entry name" value="F-box_AtFBL13-like"/>
</dbReference>
<evidence type="ECO:0000313" key="3">
    <source>
        <dbReference type="Proteomes" id="UP001210211"/>
    </source>
</evidence>
<keyword evidence="3" id="KW-1185">Reference proteome</keyword>
<proteinExistence type="predicted"/>
<dbReference type="InterPro" id="IPR050232">
    <property type="entry name" value="FBL13/AtMIF1-like"/>
</dbReference>
<dbReference type="Proteomes" id="UP001210211">
    <property type="component" value="Unassembled WGS sequence"/>
</dbReference>
<gene>
    <name evidence="2" type="ORF">LUZ61_013330</name>
</gene>
<dbReference type="InterPro" id="IPR036047">
    <property type="entry name" value="F-box-like_dom_sf"/>
</dbReference>
<dbReference type="EMBL" id="JAMRDG010000002">
    <property type="protein sequence ID" value="KAJ3684166.1"/>
    <property type="molecule type" value="Genomic_DNA"/>
</dbReference>
<dbReference type="InterPro" id="IPR001810">
    <property type="entry name" value="F-box_dom"/>
</dbReference>
<dbReference type="PANTHER" id="PTHR31900:SF30">
    <property type="entry name" value="SUPERFAMILY PROTEIN, PUTATIVE-RELATED"/>
    <property type="match status" value="1"/>
</dbReference>
<dbReference type="PANTHER" id="PTHR31900">
    <property type="entry name" value="F-BOX/RNI SUPERFAMILY PROTEIN-RELATED"/>
    <property type="match status" value="1"/>
</dbReference>
<protein>
    <recommendedName>
        <fullName evidence="1">F-box domain-containing protein</fullName>
    </recommendedName>
</protein>